<organism evidence="2 3">
    <name type="scientific">Araneus ventricosus</name>
    <name type="common">Orbweaver spider</name>
    <name type="synonym">Epeira ventricosa</name>
    <dbReference type="NCBI Taxonomy" id="182803"/>
    <lineage>
        <taxon>Eukaryota</taxon>
        <taxon>Metazoa</taxon>
        <taxon>Ecdysozoa</taxon>
        <taxon>Arthropoda</taxon>
        <taxon>Chelicerata</taxon>
        <taxon>Arachnida</taxon>
        <taxon>Araneae</taxon>
        <taxon>Araneomorphae</taxon>
        <taxon>Entelegynae</taxon>
        <taxon>Araneoidea</taxon>
        <taxon>Araneidae</taxon>
        <taxon>Araneus</taxon>
    </lineage>
</organism>
<gene>
    <name evidence="2" type="ORF">AVEN_120437_1</name>
</gene>
<evidence type="ECO:0000313" key="2">
    <source>
        <dbReference type="EMBL" id="GBL86485.1"/>
    </source>
</evidence>
<dbReference type="OrthoDB" id="1678912at2759"/>
<keyword evidence="3" id="KW-1185">Reference proteome</keyword>
<evidence type="ECO:0000256" key="1">
    <source>
        <dbReference type="SAM" id="MobiDB-lite"/>
    </source>
</evidence>
<sequence length="155" mass="17314">KIETVDLTGESAHTDTEHAYSSASKTAAATVTPRKHARKSPLVARQMESPVLQLSEPVRLQLEQLLMEGDLLEMSLDESGDIWRLLQATRADFSLSPFSDIEQKLSVLARQLDLKVVINTANELLKMFGADYCCRSQHLGHRSTREESDGFSRLT</sequence>
<feature type="compositionally biased region" description="Low complexity" evidence="1">
    <location>
        <begin position="19"/>
        <end position="32"/>
    </location>
</feature>
<feature type="region of interest" description="Disordered" evidence="1">
    <location>
        <begin position="1"/>
        <end position="40"/>
    </location>
</feature>
<accession>A0A4Y2B599</accession>
<evidence type="ECO:0000313" key="3">
    <source>
        <dbReference type="Proteomes" id="UP000499080"/>
    </source>
</evidence>
<dbReference type="AlphaFoldDB" id="A0A4Y2B599"/>
<dbReference type="Proteomes" id="UP000499080">
    <property type="component" value="Unassembled WGS sequence"/>
</dbReference>
<dbReference type="EMBL" id="BGPR01082280">
    <property type="protein sequence ID" value="GBL86485.1"/>
    <property type="molecule type" value="Genomic_DNA"/>
</dbReference>
<reference evidence="2 3" key="1">
    <citation type="journal article" date="2019" name="Sci. Rep.">
        <title>Orb-weaving spider Araneus ventricosus genome elucidates the spidroin gene catalogue.</title>
        <authorList>
            <person name="Kono N."/>
            <person name="Nakamura H."/>
            <person name="Ohtoshi R."/>
            <person name="Moran D.A.P."/>
            <person name="Shinohara A."/>
            <person name="Yoshida Y."/>
            <person name="Fujiwara M."/>
            <person name="Mori M."/>
            <person name="Tomita M."/>
            <person name="Arakawa K."/>
        </authorList>
    </citation>
    <scope>NUCLEOTIDE SEQUENCE [LARGE SCALE GENOMIC DNA]</scope>
</reference>
<protein>
    <submittedName>
        <fullName evidence="2">Uncharacterized protein</fullName>
    </submittedName>
</protein>
<name>A0A4Y2B599_ARAVE</name>
<feature type="non-terminal residue" evidence="2">
    <location>
        <position position="1"/>
    </location>
</feature>
<proteinExistence type="predicted"/>
<comment type="caution">
    <text evidence="2">The sequence shown here is derived from an EMBL/GenBank/DDBJ whole genome shotgun (WGS) entry which is preliminary data.</text>
</comment>